<evidence type="ECO:0000256" key="2">
    <source>
        <dbReference type="SAM" id="Phobius"/>
    </source>
</evidence>
<evidence type="ECO:0000313" key="5">
    <source>
        <dbReference type="Proteomes" id="UP000224854"/>
    </source>
</evidence>
<protein>
    <recommendedName>
        <fullName evidence="6">Extracellular membrane protein CFEM domain-containing protein</fullName>
    </recommendedName>
</protein>
<dbReference type="Proteomes" id="UP000224854">
    <property type="component" value="Unassembled WGS sequence"/>
</dbReference>
<dbReference type="AlphaFoldDB" id="A0A2C5XVF0"/>
<feature type="transmembrane region" description="Helical" evidence="2">
    <location>
        <begin position="132"/>
        <end position="155"/>
    </location>
</feature>
<dbReference type="EMBL" id="NJEU01000878">
    <property type="protein sequence ID" value="PHH69848.1"/>
    <property type="molecule type" value="Genomic_DNA"/>
</dbReference>
<evidence type="ECO:0008006" key="6">
    <source>
        <dbReference type="Google" id="ProtNLM"/>
    </source>
</evidence>
<keyword evidence="3" id="KW-0732">Signal</keyword>
<proteinExistence type="predicted"/>
<feature type="compositionally biased region" description="Polar residues" evidence="1">
    <location>
        <begin position="388"/>
        <end position="398"/>
    </location>
</feature>
<feature type="chain" id="PRO_5013174630" description="Extracellular membrane protein CFEM domain-containing protein" evidence="3">
    <location>
        <begin position="21"/>
        <end position="416"/>
    </location>
</feature>
<feature type="region of interest" description="Disordered" evidence="1">
    <location>
        <begin position="369"/>
        <end position="416"/>
    </location>
</feature>
<feature type="region of interest" description="Disordered" evidence="1">
    <location>
        <begin position="172"/>
        <end position="235"/>
    </location>
</feature>
<gene>
    <name evidence="4" type="ORF">CDD82_7473</name>
</gene>
<reference evidence="4 5" key="1">
    <citation type="submission" date="2017-06" db="EMBL/GenBank/DDBJ databases">
        <title>Ant-infecting Ophiocordyceps genomes reveal a high diversity of potential behavioral manipulation genes and a possible major role for enterotoxins.</title>
        <authorList>
            <person name="De Bekker C."/>
            <person name="Evans H.C."/>
            <person name="Brachmann A."/>
            <person name="Hughes D.P."/>
        </authorList>
    </citation>
    <scope>NUCLEOTIDE SEQUENCE [LARGE SCALE GENOMIC DNA]</scope>
    <source>
        <strain evidence="4 5">1348a</strain>
    </source>
</reference>
<feature type="signal peptide" evidence="3">
    <location>
        <begin position="1"/>
        <end position="20"/>
    </location>
</feature>
<accession>A0A2C5XVF0</accession>
<feature type="compositionally biased region" description="Polar residues" evidence="1">
    <location>
        <begin position="172"/>
        <end position="181"/>
    </location>
</feature>
<keyword evidence="2" id="KW-0472">Membrane</keyword>
<keyword evidence="2" id="KW-0812">Transmembrane</keyword>
<keyword evidence="2" id="KW-1133">Transmembrane helix</keyword>
<feature type="compositionally biased region" description="Polar residues" evidence="1">
    <location>
        <begin position="224"/>
        <end position="235"/>
    </location>
</feature>
<feature type="compositionally biased region" description="Polar residues" evidence="1">
    <location>
        <begin position="207"/>
        <end position="217"/>
    </location>
</feature>
<name>A0A2C5XVF0_9HYPO</name>
<sequence length="416" mass="45072">MYILVKQSLALACVLTPVLALPCSSPSICHSVCSANKTQLSSRVACRENSPVDSQLDKCLECLQANPSETGGTESRWYSSALRNAITTCLYSHPEPQSNSLPVSSCATDKPCLQHVVFSRSQDTSSDFSPGAIAGAIVALLLLFMAAVGLFLIYFQQQRRFRKTYQSQFASPQPKSLSVSLSPHEPVCHTQRSRSASSESIDCRTPAVSSDMAQENLTRAFDPRSTNRGPNASLPTHQAYVPHLIFQGKQTDPLAGRQKPSAPSSSHPPRTGSPDSFIIQTYLDASGHSTRMVPVQDGPHNASLAYSSPLSPPLPAAYHAATRPKERKKLALQIPPLPNLKIPKIHSPLRCRPGQSKREMQISRPIMQTHVGPDAQSLSDASEHPKVNSPSGGNTWNQPKAADELPIRSPKSILYG</sequence>
<keyword evidence="5" id="KW-1185">Reference proteome</keyword>
<feature type="region of interest" description="Disordered" evidence="1">
    <location>
        <begin position="252"/>
        <end position="276"/>
    </location>
</feature>
<dbReference type="CDD" id="cd12087">
    <property type="entry name" value="TM_EGFR-like"/>
    <property type="match status" value="1"/>
</dbReference>
<evidence type="ECO:0000313" key="4">
    <source>
        <dbReference type="EMBL" id="PHH69848.1"/>
    </source>
</evidence>
<organism evidence="4 5">
    <name type="scientific">Ophiocordyceps australis</name>
    <dbReference type="NCBI Taxonomy" id="1399860"/>
    <lineage>
        <taxon>Eukaryota</taxon>
        <taxon>Fungi</taxon>
        <taxon>Dikarya</taxon>
        <taxon>Ascomycota</taxon>
        <taxon>Pezizomycotina</taxon>
        <taxon>Sordariomycetes</taxon>
        <taxon>Hypocreomycetidae</taxon>
        <taxon>Hypocreales</taxon>
        <taxon>Ophiocordycipitaceae</taxon>
        <taxon>Ophiocordyceps</taxon>
    </lineage>
</organism>
<evidence type="ECO:0000256" key="3">
    <source>
        <dbReference type="SAM" id="SignalP"/>
    </source>
</evidence>
<evidence type="ECO:0000256" key="1">
    <source>
        <dbReference type="SAM" id="MobiDB-lite"/>
    </source>
</evidence>
<dbReference type="OrthoDB" id="5426678at2759"/>
<comment type="caution">
    <text evidence="4">The sequence shown here is derived from an EMBL/GenBank/DDBJ whole genome shotgun (WGS) entry which is preliminary data.</text>
</comment>